<evidence type="ECO:0000313" key="2">
    <source>
        <dbReference type="EMBL" id="JAC66705.1"/>
    </source>
</evidence>
<name>A0A061R7S0_9CHLO</name>
<accession>A0A061R7S0</accession>
<evidence type="ECO:0000256" key="1">
    <source>
        <dbReference type="SAM" id="MobiDB-lite"/>
    </source>
</evidence>
<dbReference type="AlphaFoldDB" id="A0A061R7S0"/>
<proteinExistence type="predicted"/>
<organism evidence="2">
    <name type="scientific">Tetraselmis sp. GSL018</name>
    <dbReference type="NCBI Taxonomy" id="582737"/>
    <lineage>
        <taxon>Eukaryota</taxon>
        <taxon>Viridiplantae</taxon>
        <taxon>Chlorophyta</taxon>
        <taxon>core chlorophytes</taxon>
        <taxon>Chlorodendrophyceae</taxon>
        <taxon>Chlorodendrales</taxon>
        <taxon>Chlorodendraceae</taxon>
        <taxon>Tetraselmis</taxon>
    </lineage>
</organism>
<dbReference type="EMBL" id="GBEZ01019911">
    <property type="protein sequence ID" value="JAC66705.1"/>
    <property type="molecule type" value="Transcribed_RNA"/>
</dbReference>
<feature type="region of interest" description="Disordered" evidence="1">
    <location>
        <begin position="94"/>
        <end position="130"/>
    </location>
</feature>
<sequence length="195" mass="21098">MSSNEFARPRPSQCAWDKLPERFGILVSTDEFLAVNKAPPPPAPPSTRYEPAAPCAPTIARSARRCPSARPGIRGGIYRGSTTGTAAFISRTSRSCGLRETARPEGRPAKGPKPLSAEWAAGQPPGGPLSEHGKPLGLRAEAVSGASGSDAAVEIDRLVASWASREAQRDCLRSRLRGHRMITEDILDRWRKMMW</sequence>
<gene>
    <name evidence="2" type="ORF">TSPGSL018_12982</name>
</gene>
<reference evidence="2" key="1">
    <citation type="submission" date="2014-05" db="EMBL/GenBank/DDBJ databases">
        <title>The transcriptome of the halophilic microalga Tetraselmis sp. GSL018 isolated from the Great Salt Lake, Utah.</title>
        <authorList>
            <person name="Jinkerson R.E."/>
            <person name="D'Adamo S."/>
            <person name="Posewitz M.C."/>
        </authorList>
    </citation>
    <scope>NUCLEOTIDE SEQUENCE</scope>
    <source>
        <strain evidence="2">GSL018</strain>
    </source>
</reference>
<protein>
    <submittedName>
        <fullName evidence="2">Uncharacterized protein</fullName>
    </submittedName>
</protein>